<dbReference type="GO" id="GO:0016491">
    <property type="term" value="F:oxidoreductase activity"/>
    <property type="evidence" value="ECO:0007669"/>
    <property type="project" value="UniProtKB-KW"/>
</dbReference>
<comment type="caution">
    <text evidence="3">The sequence shown here is derived from an EMBL/GenBank/DDBJ whole genome shotgun (WGS) entry which is preliminary data.</text>
</comment>
<name>A0AAV0M8L0_9ROSI</name>
<evidence type="ECO:0000313" key="3">
    <source>
        <dbReference type="EMBL" id="CAI0442612.1"/>
    </source>
</evidence>
<keyword evidence="4" id="KW-1185">Reference proteome</keyword>
<keyword evidence="1" id="KW-0560">Oxidoreductase</keyword>
<dbReference type="EMBL" id="CAMGYJ010000007">
    <property type="protein sequence ID" value="CAI0442612.1"/>
    <property type="molecule type" value="Genomic_DNA"/>
</dbReference>
<proteinExistence type="predicted"/>
<protein>
    <submittedName>
        <fullName evidence="3">Uncharacterized protein</fullName>
    </submittedName>
</protein>
<accession>A0AAV0M8L0</accession>
<dbReference type="Proteomes" id="UP001154282">
    <property type="component" value="Unassembled WGS sequence"/>
</dbReference>
<reference evidence="3" key="1">
    <citation type="submission" date="2022-08" db="EMBL/GenBank/DDBJ databases">
        <authorList>
            <person name="Gutierrez-Valencia J."/>
        </authorList>
    </citation>
    <scope>NUCLEOTIDE SEQUENCE</scope>
</reference>
<gene>
    <name evidence="3" type="ORF">LITE_LOCUS27335</name>
</gene>
<sequence>MKLEWIGDGSMVRSENSNRGPNPAIKHDRTRNRKVWFNGMVAGYTAFGDKRNDPTKSVAFGNGDCLNLTECRSEVLVRVWVKKKHERRFD</sequence>
<organism evidence="3 4">
    <name type="scientific">Linum tenue</name>
    <dbReference type="NCBI Taxonomy" id="586396"/>
    <lineage>
        <taxon>Eukaryota</taxon>
        <taxon>Viridiplantae</taxon>
        <taxon>Streptophyta</taxon>
        <taxon>Embryophyta</taxon>
        <taxon>Tracheophyta</taxon>
        <taxon>Spermatophyta</taxon>
        <taxon>Magnoliopsida</taxon>
        <taxon>eudicotyledons</taxon>
        <taxon>Gunneridae</taxon>
        <taxon>Pentapetalae</taxon>
        <taxon>rosids</taxon>
        <taxon>fabids</taxon>
        <taxon>Malpighiales</taxon>
        <taxon>Linaceae</taxon>
        <taxon>Linum</taxon>
    </lineage>
</organism>
<evidence type="ECO:0000313" key="4">
    <source>
        <dbReference type="Proteomes" id="UP001154282"/>
    </source>
</evidence>
<evidence type="ECO:0000256" key="2">
    <source>
        <dbReference type="SAM" id="MobiDB-lite"/>
    </source>
</evidence>
<feature type="region of interest" description="Disordered" evidence="2">
    <location>
        <begin position="1"/>
        <end position="28"/>
    </location>
</feature>
<dbReference type="AlphaFoldDB" id="A0AAV0M8L0"/>
<dbReference type="InterPro" id="IPR042098">
    <property type="entry name" value="TauD-like_sf"/>
</dbReference>
<dbReference type="Gene3D" id="3.60.130.10">
    <property type="entry name" value="Clavaminate synthase-like"/>
    <property type="match status" value="1"/>
</dbReference>
<evidence type="ECO:0000256" key="1">
    <source>
        <dbReference type="ARBA" id="ARBA00023002"/>
    </source>
</evidence>